<evidence type="ECO:0000313" key="2">
    <source>
        <dbReference type="EMBL" id="KAJ3086275.1"/>
    </source>
</evidence>
<feature type="non-terminal residue" evidence="2">
    <location>
        <position position="1"/>
    </location>
</feature>
<evidence type="ECO:0000313" key="3">
    <source>
        <dbReference type="Proteomes" id="UP001211907"/>
    </source>
</evidence>
<sequence>FFTLETLQLEIFQAQLEKLPGPEHSDYKRLLQDISFYDDSENVDLETIPPPKHWTSDHPVKSVSTTTNRNSSSTFGYYSWISEINDVSLFREEIDVPILNTVPHPPIPPPFSQTTYFCSICNAYKGSFNFFSSQQAEPRDSIRTCNMHSFRSLTNFRDQNVKLVEIVILNWPFLFIVASADIAPGQEILLNYEGEWVTRWCERENYLIYKNLLHRFSQETSDQRMKTILTQRIKIDVADLEEQVKETAGKKEVVNLSAVSKLTKSLKTIQSALTLVSGAGDILAGTQSNKTNHFEMGEHLQKDVVEDCIATQDPITWTRLEAIWVARQKIDEEKQKKQECKDSERILESSNSGSSSSSTSVDIKRRKLHKY</sequence>
<feature type="non-terminal residue" evidence="2">
    <location>
        <position position="371"/>
    </location>
</feature>
<comment type="caution">
    <text evidence="2">The sequence shown here is derived from an EMBL/GenBank/DDBJ whole genome shotgun (WGS) entry which is preliminary data.</text>
</comment>
<dbReference type="AlphaFoldDB" id="A0AAD5SQ47"/>
<protein>
    <recommendedName>
        <fullName evidence="4">SET domain-containing protein</fullName>
    </recommendedName>
</protein>
<feature type="compositionally biased region" description="Basic and acidic residues" evidence="1">
    <location>
        <begin position="333"/>
        <end position="347"/>
    </location>
</feature>
<feature type="compositionally biased region" description="Low complexity" evidence="1">
    <location>
        <begin position="349"/>
        <end position="360"/>
    </location>
</feature>
<dbReference type="EMBL" id="JADGJH010004316">
    <property type="protein sequence ID" value="KAJ3086275.1"/>
    <property type="molecule type" value="Genomic_DNA"/>
</dbReference>
<dbReference type="CDD" id="cd08161">
    <property type="entry name" value="SET"/>
    <property type="match status" value="1"/>
</dbReference>
<organism evidence="2 3">
    <name type="scientific">Physocladia obscura</name>
    <dbReference type="NCBI Taxonomy" id="109957"/>
    <lineage>
        <taxon>Eukaryota</taxon>
        <taxon>Fungi</taxon>
        <taxon>Fungi incertae sedis</taxon>
        <taxon>Chytridiomycota</taxon>
        <taxon>Chytridiomycota incertae sedis</taxon>
        <taxon>Chytridiomycetes</taxon>
        <taxon>Chytridiales</taxon>
        <taxon>Chytriomycetaceae</taxon>
        <taxon>Physocladia</taxon>
    </lineage>
</organism>
<feature type="region of interest" description="Disordered" evidence="1">
    <location>
        <begin position="333"/>
        <end position="371"/>
    </location>
</feature>
<keyword evidence="3" id="KW-1185">Reference proteome</keyword>
<reference evidence="2" key="1">
    <citation type="submission" date="2020-05" db="EMBL/GenBank/DDBJ databases">
        <title>Phylogenomic resolution of chytrid fungi.</title>
        <authorList>
            <person name="Stajich J.E."/>
            <person name="Amses K."/>
            <person name="Simmons R."/>
            <person name="Seto K."/>
            <person name="Myers J."/>
            <person name="Bonds A."/>
            <person name="Quandt C.A."/>
            <person name="Barry K."/>
            <person name="Liu P."/>
            <person name="Grigoriev I."/>
            <person name="Longcore J.E."/>
            <person name="James T.Y."/>
        </authorList>
    </citation>
    <scope>NUCLEOTIDE SEQUENCE</scope>
    <source>
        <strain evidence="2">JEL0513</strain>
    </source>
</reference>
<proteinExistence type="predicted"/>
<evidence type="ECO:0008006" key="4">
    <source>
        <dbReference type="Google" id="ProtNLM"/>
    </source>
</evidence>
<dbReference type="Proteomes" id="UP001211907">
    <property type="component" value="Unassembled WGS sequence"/>
</dbReference>
<accession>A0AAD5SQ47</accession>
<gene>
    <name evidence="2" type="ORF">HK100_008761</name>
</gene>
<name>A0AAD5SQ47_9FUNG</name>
<evidence type="ECO:0000256" key="1">
    <source>
        <dbReference type="SAM" id="MobiDB-lite"/>
    </source>
</evidence>